<dbReference type="GO" id="GO:0015074">
    <property type="term" value="P:DNA integration"/>
    <property type="evidence" value="ECO:0007669"/>
    <property type="project" value="UniProtKB-KW"/>
</dbReference>
<dbReference type="InterPro" id="IPR002104">
    <property type="entry name" value="Integrase_catalytic"/>
</dbReference>
<dbReference type="PANTHER" id="PTHR30349">
    <property type="entry name" value="PHAGE INTEGRASE-RELATED"/>
    <property type="match status" value="1"/>
</dbReference>
<keyword evidence="2" id="KW-0229">DNA integration</keyword>
<dbReference type="GO" id="GO:0003677">
    <property type="term" value="F:DNA binding"/>
    <property type="evidence" value="ECO:0007669"/>
    <property type="project" value="UniProtKB-UniRule"/>
</dbReference>
<keyword evidence="3 5" id="KW-0238">DNA-binding</keyword>
<dbReference type="RefSeq" id="WP_069830785.1">
    <property type="nucleotide sequence ID" value="NZ_MDJD01000048.1"/>
</dbReference>
<dbReference type="Proteomes" id="UP000095713">
    <property type="component" value="Unassembled WGS sequence"/>
</dbReference>
<evidence type="ECO:0000256" key="1">
    <source>
        <dbReference type="ARBA" id="ARBA00008857"/>
    </source>
</evidence>
<dbReference type="AlphaFoldDB" id="A0A1E5T7H1"/>
<dbReference type="InterPro" id="IPR013762">
    <property type="entry name" value="Integrase-like_cat_sf"/>
</dbReference>
<dbReference type="Gene3D" id="1.10.150.130">
    <property type="match status" value="1"/>
</dbReference>
<comment type="similarity">
    <text evidence="1">Belongs to the 'phage' integrase family.</text>
</comment>
<feature type="domain" description="Core-binding (CB)" evidence="7">
    <location>
        <begin position="1"/>
        <end position="79"/>
    </location>
</feature>
<evidence type="ECO:0000256" key="3">
    <source>
        <dbReference type="ARBA" id="ARBA00023125"/>
    </source>
</evidence>
<reference evidence="8 9" key="1">
    <citation type="submission" date="2016-05" db="EMBL/GenBank/DDBJ databases">
        <title>Draft Genome Sequence of Algibacter sp. Strain SK-16 Isolated from the Surface Water of Aburatsubo Inlet.</title>
        <authorList>
            <person name="Wong S.-K."/>
            <person name="Yoshizawa S."/>
            <person name="Nakajima Y."/>
            <person name="Ogura Y."/>
            <person name="Tetsuya H."/>
            <person name="Hamasaki K."/>
        </authorList>
    </citation>
    <scope>NUCLEOTIDE SEQUENCE [LARGE SCALE GENOMIC DNA]</scope>
    <source>
        <strain evidence="8 9">SK-16</strain>
    </source>
</reference>
<dbReference type="EMBL" id="MDJD01000048">
    <property type="protein sequence ID" value="OEK07296.1"/>
    <property type="molecule type" value="Genomic_DNA"/>
</dbReference>
<comment type="caution">
    <text evidence="8">The sequence shown here is derived from an EMBL/GenBank/DDBJ whole genome shotgun (WGS) entry which is preliminary data.</text>
</comment>
<keyword evidence="4" id="KW-0233">DNA recombination</keyword>
<dbReference type="PANTHER" id="PTHR30349:SF41">
    <property type="entry name" value="INTEGRASE_RECOMBINASE PROTEIN MJ0367-RELATED"/>
    <property type="match status" value="1"/>
</dbReference>
<dbReference type="PROSITE" id="PS51900">
    <property type="entry name" value="CB"/>
    <property type="match status" value="1"/>
</dbReference>
<dbReference type="GO" id="GO:0006310">
    <property type="term" value="P:DNA recombination"/>
    <property type="evidence" value="ECO:0007669"/>
    <property type="project" value="UniProtKB-KW"/>
</dbReference>
<protein>
    <recommendedName>
        <fullName evidence="10">Integrase</fullName>
    </recommendedName>
</protein>
<proteinExistence type="inferred from homology"/>
<accession>A0A1E5T7H1</accession>
<dbReference type="InterPro" id="IPR010998">
    <property type="entry name" value="Integrase_recombinase_N"/>
</dbReference>
<dbReference type="OrthoDB" id="1407105at2"/>
<keyword evidence="9" id="KW-1185">Reference proteome</keyword>
<feature type="domain" description="Tyr recombinase" evidence="6">
    <location>
        <begin position="101"/>
        <end position="299"/>
    </location>
</feature>
<evidence type="ECO:0000256" key="2">
    <source>
        <dbReference type="ARBA" id="ARBA00022908"/>
    </source>
</evidence>
<evidence type="ECO:0008006" key="10">
    <source>
        <dbReference type="Google" id="ProtNLM"/>
    </source>
</evidence>
<dbReference type="SUPFAM" id="SSF56349">
    <property type="entry name" value="DNA breaking-rejoining enzymes"/>
    <property type="match status" value="1"/>
</dbReference>
<dbReference type="InterPro" id="IPR050090">
    <property type="entry name" value="Tyrosine_recombinase_XerCD"/>
</dbReference>
<gene>
    <name evidence="8" type="ORF">A8C32_17815</name>
</gene>
<evidence type="ECO:0000313" key="9">
    <source>
        <dbReference type="Proteomes" id="UP000095713"/>
    </source>
</evidence>
<dbReference type="Gene3D" id="1.10.443.10">
    <property type="entry name" value="Intergrase catalytic core"/>
    <property type="match status" value="1"/>
</dbReference>
<organism evidence="8 9">
    <name type="scientific">Flavivirga aquatica</name>
    <dbReference type="NCBI Taxonomy" id="1849968"/>
    <lineage>
        <taxon>Bacteria</taxon>
        <taxon>Pseudomonadati</taxon>
        <taxon>Bacteroidota</taxon>
        <taxon>Flavobacteriia</taxon>
        <taxon>Flavobacteriales</taxon>
        <taxon>Flavobacteriaceae</taxon>
        <taxon>Flavivirga</taxon>
    </lineage>
</organism>
<evidence type="ECO:0000259" key="7">
    <source>
        <dbReference type="PROSITE" id="PS51900"/>
    </source>
</evidence>
<dbReference type="InterPro" id="IPR004107">
    <property type="entry name" value="Integrase_SAM-like_N"/>
</dbReference>
<name>A0A1E5T7H1_9FLAO</name>
<evidence type="ECO:0000256" key="4">
    <source>
        <dbReference type="ARBA" id="ARBA00023172"/>
    </source>
</evidence>
<evidence type="ECO:0000313" key="8">
    <source>
        <dbReference type="EMBL" id="OEK07296.1"/>
    </source>
</evidence>
<dbReference type="PROSITE" id="PS51898">
    <property type="entry name" value="TYR_RECOMBINASE"/>
    <property type="match status" value="1"/>
</dbReference>
<sequence length="305" mass="36321">MNSFKQYLESRELSKSTITHYNTYVLDFISWLDKDNTEVENVTTKELTAYLLKLQKQGLQNKTKAIRINCLKHYFNWQIQCNKRNDNPAKHIKIRGTKTKKLHDIFTITELEKLYNDYTIPSEDDKRNNRNWWQEHLLTRKRNKVALGLLIYQGLTTAEIDKLTETDLQLREGKVFIKGSKKSNERILELKSHQIMDIMEYQLKTRLELLKIAQKETNQLFISKGKNIQSNNNWKRLSQVIKEQNPKFTNFKQVRASVITHWLGMYNLRQVQYMAGHKYVSSTESYLVNRLEDLQSDIDKYHPML</sequence>
<dbReference type="InterPro" id="IPR011010">
    <property type="entry name" value="DNA_brk_join_enz"/>
</dbReference>
<dbReference type="InterPro" id="IPR044068">
    <property type="entry name" value="CB"/>
</dbReference>
<dbReference type="Pfam" id="PF02899">
    <property type="entry name" value="Phage_int_SAM_1"/>
    <property type="match status" value="1"/>
</dbReference>
<dbReference type="STRING" id="1849968.A8C32_17815"/>
<dbReference type="Pfam" id="PF00589">
    <property type="entry name" value="Phage_integrase"/>
    <property type="match status" value="1"/>
</dbReference>
<evidence type="ECO:0000256" key="5">
    <source>
        <dbReference type="PROSITE-ProRule" id="PRU01248"/>
    </source>
</evidence>
<evidence type="ECO:0000259" key="6">
    <source>
        <dbReference type="PROSITE" id="PS51898"/>
    </source>
</evidence>